<keyword evidence="17" id="KW-1185">Reference proteome</keyword>
<evidence type="ECO:0000256" key="11">
    <source>
        <dbReference type="ARBA" id="ARBA00038888"/>
    </source>
</evidence>
<dbReference type="EC" id="3.2.1.106" evidence="11 12"/>
<evidence type="ECO:0000259" key="15">
    <source>
        <dbReference type="Pfam" id="PF16923"/>
    </source>
</evidence>
<dbReference type="InterPro" id="IPR004888">
    <property type="entry name" value="Glycoside_hydrolase_63"/>
</dbReference>
<feature type="domain" description="Glycosyl hydrolase family 63 C-terminal" evidence="14">
    <location>
        <begin position="358"/>
        <end position="674"/>
    </location>
</feature>
<keyword evidence="9" id="KW-0325">Glycoprotein</keyword>
<name>A0A8K1CQA4_PYTOL</name>
<evidence type="ECO:0000256" key="2">
    <source>
        <dbReference type="ARBA" id="ARBA00010833"/>
    </source>
</evidence>
<sequence>MAATVITVVIALLAVIAALWTTQDGSGWLQRLTTSKAPSPASSEPQETFPPLDFEALREYTRANSLNAFRWGTYRSGFYYGLRSRSYPYAVSAGLLWSSSHEDISQLRHECRQEDRLQKYGWLQHDGRTYGMQSIEDQFNRVELKTYYQRVNQGQATDGWASRISVLPLEPRDERLKRKKVDQTKLSLFYYVDLGCGDETVTHPCRSKLQGLLDVVAEPTTQTCGGDDIFSCTTLTFQSEGLNDAEDAPLEFLVQAQLKTRVGASIKKAELRYGSLKDAGVVNIKERLVASAERPTPQEDAEVVLDNIIEEGTSVVVIQVIVEFDAAENVVQEGDITLDVVMNEGSTTTPDQLATQIAQLDETLAASETSFQQKFEDAFQLSTKGFNSSEIAFAQAAFGNLIGGISFFYGSSLVQHDPFDPTVLESDPKPLFTAVPSRSFFPRGFVWDEGFHQLGISVFDEEITRDIMVHWLGLMEEDGYIAREQILGETARHRVPGEFLVQHVEHANPPTLLLALEKIITYVELDQRRDTMAFIRRIFPFLKRWYEWLVRTQRGVVFNDELATFRWRGRNANDGKLISNTLSSGLDDYPRASTVSDEEMHVDLLCWMIKASGILAKVADLGGLGTEKIYFIRQRDHFRAGLERVHWNEEYQSFFDLGDHSEDGHIEQQVVIRCRNDQGHIRDATTPYEALRQQQQRCPPSHPNYMFPLGDGQGGLKLQPVFVPGSIRFQHVRHVGYVSLFPLLLKLLPADSPKLEALLVQIADPSQLWSPFGLRSMSTRDLFYEQENAQGDNPYWRGSIWINMNYLAISALHHYAGISGPYQTHAQQIYNSLRKNVISNIYSEYTRSGYLWEQYSGNINAGDHYGRGQRCHPFSGWTALVVNIMAENY</sequence>
<keyword evidence="6" id="KW-0735">Signal-anchor</keyword>
<evidence type="ECO:0000313" key="17">
    <source>
        <dbReference type="Proteomes" id="UP000794436"/>
    </source>
</evidence>
<evidence type="ECO:0000256" key="3">
    <source>
        <dbReference type="ARBA" id="ARBA00022692"/>
    </source>
</evidence>
<dbReference type="InterPro" id="IPR031335">
    <property type="entry name" value="Glyco_hydro_63_C"/>
</dbReference>
<dbReference type="InterPro" id="IPR008928">
    <property type="entry name" value="6-hairpin_glycosidase_sf"/>
</dbReference>
<feature type="chain" id="PRO_5035480838" description="Mannosyl-oligosaccharide glucosidase" evidence="13">
    <location>
        <begin position="19"/>
        <end position="889"/>
    </location>
</feature>
<evidence type="ECO:0000256" key="1">
    <source>
        <dbReference type="ARBA" id="ARBA00004648"/>
    </source>
</evidence>
<feature type="signal peptide" evidence="13">
    <location>
        <begin position="1"/>
        <end position="18"/>
    </location>
</feature>
<comment type="function">
    <text evidence="12">Cleaves the distal alpha 1,2-linked glucose residue from the Glc(3)Man(9)GlcNAc(2) oligosaccharide precursor.</text>
</comment>
<evidence type="ECO:0000256" key="9">
    <source>
        <dbReference type="ARBA" id="ARBA00023180"/>
    </source>
</evidence>
<dbReference type="GO" id="GO:0006487">
    <property type="term" value="P:protein N-linked glycosylation"/>
    <property type="evidence" value="ECO:0007669"/>
    <property type="project" value="UniProtKB-UniRule"/>
</dbReference>
<dbReference type="InterPro" id="IPR012341">
    <property type="entry name" value="6hp_glycosidase-like_sf"/>
</dbReference>
<dbReference type="InterPro" id="IPR031631">
    <property type="entry name" value="Glyco_hydro_63N"/>
</dbReference>
<keyword evidence="4 12" id="KW-0378">Hydrolase</keyword>
<evidence type="ECO:0000256" key="13">
    <source>
        <dbReference type="SAM" id="SignalP"/>
    </source>
</evidence>
<evidence type="ECO:0000256" key="6">
    <source>
        <dbReference type="ARBA" id="ARBA00022968"/>
    </source>
</evidence>
<comment type="similarity">
    <text evidence="2 12">Belongs to the glycosyl hydrolase 63 family.</text>
</comment>
<evidence type="ECO:0000256" key="7">
    <source>
        <dbReference type="ARBA" id="ARBA00022989"/>
    </source>
</evidence>
<dbReference type="Gene3D" id="2.70.98.110">
    <property type="entry name" value="Glycosyl hydrolase family 63, N-terminal domain"/>
    <property type="match status" value="1"/>
</dbReference>
<dbReference type="EMBL" id="SPLM01000003">
    <property type="protein sequence ID" value="TMW67836.1"/>
    <property type="molecule type" value="Genomic_DNA"/>
</dbReference>
<dbReference type="Pfam" id="PF03200">
    <property type="entry name" value="Glyco_hydro_63"/>
    <property type="match status" value="2"/>
</dbReference>
<dbReference type="SUPFAM" id="SSF48208">
    <property type="entry name" value="Six-hairpin glycosidases"/>
    <property type="match status" value="1"/>
</dbReference>
<dbReference type="OrthoDB" id="410058at2759"/>
<feature type="domain" description="Glycosyl hydrolase family 63 N-terminal" evidence="15">
    <location>
        <begin position="70"/>
        <end position="194"/>
    </location>
</feature>
<organism evidence="16 17">
    <name type="scientific">Pythium oligandrum</name>
    <name type="common">Mycoparasitic fungus</name>
    <dbReference type="NCBI Taxonomy" id="41045"/>
    <lineage>
        <taxon>Eukaryota</taxon>
        <taxon>Sar</taxon>
        <taxon>Stramenopiles</taxon>
        <taxon>Oomycota</taxon>
        <taxon>Peronosporomycetes</taxon>
        <taxon>Pythiales</taxon>
        <taxon>Pythiaceae</taxon>
        <taxon>Pythium</taxon>
    </lineage>
</organism>
<dbReference type="GO" id="GO:0004573">
    <property type="term" value="F:Glc3Man9GlcNAc2 oligosaccharide glucosidase activity"/>
    <property type="evidence" value="ECO:0007669"/>
    <property type="project" value="UniProtKB-UniRule"/>
</dbReference>
<comment type="subcellular location">
    <subcellularLocation>
        <location evidence="1 12">Endoplasmic reticulum membrane</location>
        <topology evidence="1 12">Single-pass type II membrane protein</topology>
    </subcellularLocation>
</comment>
<protein>
    <recommendedName>
        <fullName evidence="11 12">Mannosyl-oligosaccharide glucosidase</fullName>
        <ecNumber evidence="11 12">3.2.1.106</ecNumber>
    </recommendedName>
</protein>
<dbReference type="Pfam" id="PF16923">
    <property type="entry name" value="Glyco_hydro_63N"/>
    <property type="match status" value="1"/>
</dbReference>
<keyword evidence="13" id="KW-0732">Signal</keyword>
<keyword evidence="8" id="KW-0472">Membrane</keyword>
<evidence type="ECO:0000256" key="10">
    <source>
        <dbReference type="ARBA" id="ARBA00023295"/>
    </source>
</evidence>
<evidence type="ECO:0000256" key="8">
    <source>
        <dbReference type="ARBA" id="ARBA00023136"/>
    </source>
</evidence>
<evidence type="ECO:0000259" key="14">
    <source>
        <dbReference type="Pfam" id="PF03200"/>
    </source>
</evidence>
<keyword evidence="10 12" id="KW-0326">Glycosidase</keyword>
<keyword evidence="5 12" id="KW-0256">Endoplasmic reticulum</keyword>
<dbReference type="AlphaFoldDB" id="A0A8K1CQA4"/>
<feature type="domain" description="Glycosyl hydrolase family 63 C-terminal" evidence="14">
    <location>
        <begin position="729"/>
        <end position="887"/>
    </location>
</feature>
<keyword evidence="3" id="KW-0812">Transmembrane</keyword>
<comment type="catalytic activity">
    <reaction evidence="12">
        <text>N(4)-(alpha-D-Glc-(1-&gt;2)-alpha-D-Glc-(1-&gt;3)-alpha-D-Glc-(1-&gt;3)-alpha-D-Man-(1-&gt;2)-alpha-D-Man-(1-&gt;2)-alpha-D-Man-(1-&gt;3)-[alpha-D-Man-(1-&gt;2)-alpha-D-Man-(1-&gt;3)-[alpha-D-Man-(1-&gt;2)-alpha-D-Man-(1-&gt;6)]-alpha-D-Man-(1-&gt;6)]-beta-D-Man-(1-&gt;4)-beta-D-GlcNAc-(1-&gt;4)-beta-D-GlcNAc)-L-asparaginyl-[protein] + H2O = N(4)-(alpha-D-Glc-(1-&gt;3)-alpha-D-Glc-(1-&gt;3)-alpha-D-Man-(1-&gt;2)-alpha-D-Man-(1-&gt;2)-alpha-D-Man-(1-&gt;3)-[alpha-D-Man-(1-&gt;2)-alpha-D-Man-(1-&gt;3)-[alpha-D-Man-(1-&gt;2)-alpha-D-Man-(1-&gt;6)]-alpha-D-Man-(1-&gt;6)]-beta-D-Man-(1-&gt;4)-beta-D-GlcNAc-(1-&gt;4)-beta-D-GlcNAc)-L-asparaginyl-[protein] + beta-D-glucose</text>
        <dbReference type="Rhea" id="RHEA:55988"/>
        <dbReference type="Rhea" id="RHEA-COMP:12806"/>
        <dbReference type="Rhea" id="RHEA-COMP:14355"/>
        <dbReference type="ChEBI" id="CHEBI:15377"/>
        <dbReference type="ChEBI" id="CHEBI:15903"/>
        <dbReference type="ChEBI" id="CHEBI:59082"/>
        <dbReference type="ChEBI" id="CHEBI:132537"/>
        <dbReference type="EC" id="3.2.1.106"/>
    </reaction>
</comment>
<evidence type="ECO:0000313" key="16">
    <source>
        <dbReference type="EMBL" id="TMW67836.1"/>
    </source>
</evidence>
<dbReference type="PANTHER" id="PTHR10412">
    <property type="entry name" value="MANNOSYL-OLIGOSACCHARIDE GLUCOSIDASE"/>
    <property type="match status" value="1"/>
</dbReference>
<keyword evidence="7" id="KW-1133">Transmembrane helix</keyword>
<accession>A0A8K1CQA4</accession>
<evidence type="ECO:0000256" key="12">
    <source>
        <dbReference type="RuleBase" id="RU368089"/>
    </source>
</evidence>
<dbReference type="InterPro" id="IPR038518">
    <property type="entry name" value="Glyco_hydro_63N_sf"/>
</dbReference>
<dbReference type="Proteomes" id="UP000794436">
    <property type="component" value="Unassembled WGS sequence"/>
</dbReference>
<dbReference type="GO" id="GO:0005789">
    <property type="term" value="C:endoplasmic reticulum membrane"/>
    <property type="evidence" value="ECO:0007669"/>
    <property type="project" value="UniProtKB-SubCell"/>
</dbReference>
<proteinExistence type="inferred from homology"/>
<reference evidence="16" key="1">
    <citation type="submission" date="2019-03" db="EMBL/GenBank/DDBJ databases">
        <title>Long read genome sequence of the mycoparasitic Pythium oligandrum ATCC 38472 isolated from sugarbeet rhizosphere.</title>
        <authorList>
            <person name="Gaulin E."/>
        </authorList>
    </citation>
    <scope>NUCLEOTIDE SEQUENCE</scope>
    <source>
        <strain evidence="16">ATCC 38472_TT</strain>
    </source>
</reference>
<evidence type="ECO:0000256" key="4">
    <source>
        <dbReference type="ARBA" id="ARBA00022801"/>
    </source>
</evidence>
<gene>
    <name evidence="16" type="ORF">Poli38472_007508</name>
</gene>
<evidence type="ECO:0000256" key="5">
    <source>
        <dbReference type="ARBA" id="ARBA00022824"/>
    </source>
</evidence>
<dbReference type="Gene3D" id="1.50.10.10">
    <property type="match status" value="1"/>
</dbReference>
<dbReference type="GO" id="GO:0009311">
    <property type="term" value="P:oligosaccharide metabolic process"/>
    <property type="evidence" value="ECO:0007669"/>
    <property type="project" value="UniProtKB-UniRule"/>
</dbReference>
<dbReference type="PANTHER" id="PTHR10412:SF11">
    <property type="entry name" value="MANNOSYL-OLIGOSACCHARIDE GLUCOSIDASE"/>
    <property type="match status" value="1"/>
</dbReference>
<comment type="caution">
    <text evidence="16">The sequence shown here is derived from an EMBL/GenBank/DDBJ whole genome shotgun (WGS) entry which is preliminary data.</text>
</comment>